<accession>A0A4C1TM43</accession>
<sequence>MGKKKKNGHRSGSRFFRWIRRLSSRHFLCPHSVNSLEVVTDRTSVIKIRHNFAVSRDRDEDHKIPQIVSPTIYYNARATELLSASFQFAVGK</sequence>
<protein>
    <submittedName>
        <fullName evidence="1">Uncharacterized protein</fullName>
    </submittedName>
</protein>
<keyword evidence="2" id="KW-1185">Reference proteome</keyword>
<evidence type="ECO:0000313" key="1">
    <source>
        <dbReference type="EMBL" id="GBP15582.1"/>
    </source>
</evidence>
<reference evidence="1 2" key="1">
    <citation type="journal article" date="2019" name="Commun. Biol.">
        <title>The bagworm genome reveals a unique fibroin gene that provides high tensile strength.</title>
        <authorList>
            <person name="Kono N."/>
            <person name="Nakamura H."/>
            <person name="Ohtoshi R."/>
            <person name="Tomita M."/>
            <person name="Numata K."/>
            <person name="Arakawa K."/>
        </authorList>
    </citation>
    <scope>NUCLEOTIDE SEQUENCE [LARGE SCALE GENOMIC DNA]</scope>
</reference>
<dbReference type="EMBL" id="BGZK01000073">
    <property type="protein sequence ID" value="GBP15582.1"/>
    <property type="molecule type" value="Genomic_DNA"/>
</dbReference>
<comment type="caution">
    <text evidence="1">The sequence shown here is derived from an EMBL/GenBank/DDBJ whole genome shotgun (WGS) entry which is preliminary data.</text>
</comment>
<name>A0A4C1TM43_EUMVA</name>
<dbReference type="AlphaFoldDB" id="A0A4C1TM43"/>
<organism evidence="1 2">
    <name type="scientific">Eumeta variegata</name>
    <name type="common">Bagworm moth</name>
    <name type="synonym">Eumeta japonica</name>
    <dbReference type="NCBI Taxonomy" id="151549"/>
    <lineage>
        <taxon>Eukaryota</taxon>
        <taxon>Metazoa</taxon>
        <taxon>Ecdysozoa</taxon>
        <taxon>Arthropoda</taxon>
        <taxon>Hexapoda</taxon>
        <taxon>Insecta</taxon>
        <taxon>Pterygota</taxon>
        <taxon>Neoptera</taxon>
        <taxon>Endopterygota</taxon>
        <taxon>Lepidoptera</taxon>
        <taxon>Glossata</taxon>
        <taxon>Ditrysia</taxon>
        <taxon>Tineoidea</taxon>
        <taxon>Psychidae</taxon>
        <taxon>Oiketicinae</taxon>
        <taxon>Eumeta</taxon>
    </lineage>
</organism>
<dbReference type="Proteomes" id="UP000299102">
    <property type="component" value="Unassembled WGS sequence"/>
</dbReference>
<evidence type="ECO:0000313" key="2">
    <source>
        <dbReference type="Proteomes" id="UP000299102"/>
    </source>
</evidence>
<proteinExistence type="predicted"/>
<gene>
    <name evidence="1" type="ORF">EVAR_5283_1</name>
</gene>